<evidence type="ECO:0000313" key="3">
    <source>
        <dbReference type="Proteomes" id="UP001062263"/>
    </source>
</evidence>
<organism evidence="2 3">
    <name type="scientific">Akkermansia biwaensis</name>
    <dbReference type="NCBI Taxonomy" id="2946555"/>
    <lineage>
        <taxon>Bacteria</taxon>
        <taxon>Pseudomonadati</taxon>
        <taxon>Verrucomicrobiota</taxon>
        <taxon>Verrucomicrobiia</taxon>
        <taxon>Verrucomicrobiales</taxon>
        <taxon>Akkermansiaceae</taxon>
        <taxon>Akkermansia</taxon>
    </lineage>
</organism>
<dbReference type="Proteomes" id="UP001062263">
    <property type="component" value="Chromosome"/>
</dbReference>
<dbReference type="RefSeq" id="WP_067572203.1">
    <property type="nucleotide sequence ID" value="NZ_AP025943.1"/>
</dbReference>
<evidence type="ECO:0000256" key="1">
    <source>
        <dbReference type="SAM" id="SignalP"/>
    </source>
</evidence>
<name>A0ABM7ZII4_9BACT</name>
<feature type="signal peptide" evidence="1">
    <location>
        <begin position="1"/>
        <end position="20"/>
    </location>
</feature>
<dbReference type="EMBL" id="AP025943">
    <property type="protein sequence ID" value="BDL44478.1"/>
    <property type="molecule type" value="Genomic_DNA"/>
</dbReference>
<sequence>MKHVLTFMMLALLGASGALAQIAVKIVPEKKTFLTGEANYMRLTVTNNSGTPVELKSREYSSWLDIHVEHTTGGAMLPQSRFAVFPPLNVPAGMSVSRKIDLRHFYNLSREGNYHVQAVVKMPNEKDMFASQKALFSIRTGTPMWSQTVSIPGSVKKCKFSVCTIPERGIQKLYIQTRDPETGVAYNAVCVGSWLGTTRPQCLIDGKANVHVFFPTTPTLCAYARINYRGMMEKLQYFKKVVGMPSMVFLPDGSVRVTGAEHYDPTVQPKAVPDASVVPGM</sequence>
<keyword evidence="1" id="KW-0732">Signal</keyword>
<keyword evidence="3" id="KW-1185">Reference proteome</keyword>
<evidence type="ECO:0008006" key="4">
    <source>
        <dbReference type="Google" id="ProtNLM"/>
    </source>
</evidence>
<protein>
    <recommendedName>
        <fullName evidence="4">Molecular chaperone</fullName>
    </recommendedName>
</protein>
<reference evidence="2" key="1">
    <citation type="submission" date="2022-06" db="EMBL/GenBank/DDBJ databases">
        <title>Akkermansia biwalacus sp. nov., an anaerobic mucin-degrading bacterium isolated from human intestine.</title>
        <authorList>
            <person name="Kobayashi Y."/>
            <person name="Inoue S."/>
            <person name="Kawahara T."/>
            <person name="Kohda N."/>
        </authorList>
    </citation>
    <scope>NUCLEOTIDE SEQUENCE</scope>
    <source>
        <strain evidence="2">WON2089</strain>
    </source>
</reference>
<feature type="chain" id="PRO_5045473163" description="Molecular chaperone" evidence="1">
    <location>
        <begin position="21"/>
        <end position="281"/>
    </location>
</feature>
<gene>
    <name evidence="2" type="ORF">Abiwalacus_20520</name>
</gene>
<proteinExistence type="predicted"/>
<evidence type="ECO:0000313" key="2">
    <source>
        <dbReference type="EMBL" id="BDL44478.1"/>
    </source>
</evidence>
<accession>A0ABM7ZII4</accession>